<proteinExistence type="predicted"/>
<feature type="chain" id="PRO_5028818362" description="DUF1176 domain-containing protein" evidence="1">
    <location>
        <begin position="25"/>
        <end position="354"/>
    </location>
</feature>
<gene>
    <name evidence="2" type="ORF">GTA51_17720</name>
</gene>
<feature type="signal peptide" evidence="1">
    <location>
        <begin position="1"/>
        <end position="24"/>
    </location>
</feature>
<evidence type="ECO:0000313" key="2">
    <source>
        <dbReference type="EMBL" id="MYL84953.1"/>
    </source>
</evidence>
<evidence type="ECO:0008006" key="4">
    <source>
        <dbReference type="Google" id="ProtNLM"/>
    </source>
</evidence>
<keyword evidence="1" id="KW-0732">Signal</keyword>
<comment type="caution">
    <text evidence="2">The sequence shown here is derived from an EMBL/GenBank/DDBJ whole genome shotgun (WGS) entry which is preliminary data.</text>
</comment>
<evidence type="ECO:0000313" key="3">
    <source>
        <dbReference type="Proteomes" id="UP000482487"/>
    </source>
</evidence>
<dbReference type="Proteomes" id="UP000482487">
    <property type="component" value="Unassembled WGS sequence"/>
</dbReference>
<reference evidence="2 3" key="1">
    <citation type="submission" date="2020-01" db="EMBL/GenBank/DDBJ databases">
        <title>Genome sequence of Desulfovibrio aerotolerans DSM 16695(T).</title>
        <authorList>
            <person name="Karnachuk O."/>
            <person name="Avakyan M."/>
            <person name="Mardanov A."/>
            <person name="Kadnikov V."/>
            <person name="Ravin N."/>
        </authorList>
    </citation>
    <scope>NUCLEOTIDE SEQUENCE [LARGE SCALE GENOMIC DNA]</scope>
    <source>
        <strain evidence="2 3">DSM 16695</strain>
    </source>
</reference>
<protein>
    <recommendedName>
        <fullName evidence="4">DUF1176 domain-containing protein</fullName>
    </recommendedName>
</protein>
<dbReference type="AlphaFoldDB" id="A0A7C9MMZ7"/>
<dbReference type="EMBL" id="WVUD01000048">
    <property type="protein sequence ID" value="MYL84953.1"/>
    <property type="molecule type" value="Genomic_DNA"/>
</dbReference>
<sequence>MTRALRMFLATTLCLLALPAAAQAALSAAEASNLLLAWISATTPGLSGQSCLTPVSNSLRNGGYTIVVDAGGCPGQAARQNSRWRIDAFTAEVFAENDQGKFVVPAAAQKSGPLGNVAFLAGRTDLLPPGARIIEYAALGPSAPERAYVLWMLDPKRNEHAKGEVYTCPDQSRGSYWSGPTRLSLLDTQHGVLRNTLSIADPMEEGDSFDLPYRIPAARPFPYFVPLTAGKDQEGRPALLTLRDLTGDGTAREFYLASAGNCMLMLYSVFGYDPAKDQAVQYAVALTSTEAGKETVATTNWLNFWPVQKDAAKGRFQWEVDLRGRAGCLERYALAYDPAQGRFAGRLTASDCQD</sequence>
<dbReference type="RefSeq" id="WP_160963466.1">
    <property type="nucleotide sequence ID" value="NZ_WVUD01000048.1"/>
</dbReference>
<accession>A0A7C9MMZ7</accession>
<keyword evidence="3" id="KW-1185">Reference proteome</keyword>
<name>A0A7C9MMZ7_9BACT</name>
<evidence type="ECO:0000256" key="1">
    <source>
        <dbReference type="SAM" id="SignalP"/>
    </source>
</evidence>
<organism evidence="2 3">
    <name type="scientific">Solidesulfovibrio aerotolerans</name>
    <dbReference type="NCBI Taxonomy" id="295255"/>
    <lineage>
        <taxon>Bacteria</taxon>
        <taxon>Pseudomonadati</taxon>
        <taxon>Thermodesulfobacteriota</taxon>
        <taxon>Desulfovibrionia</taxon>
        <taxon>Desulfovibrionales</taxon>
        <taxon>Desulfovibrionaceae</taxon>
        <taxon>Solidesulfovibrio</taxon>
    </lineage>
</organism>